<reference evidence="2 3" key="1">
    <citation type="submission" date="2021-01" db="EMBL/GenBank/DDBJ databases">
        <title>Whole genome shotgun sequence of Verrucosispora lutea NBRC 106530.</title>
        <authorList>
            <person name="Komaki H."/>
            <person name="Tamura T."/>
        </authorList>
    </citation>
    <scope>NUCLEOTIDE SEQUENCE [LARGE SCALE GENOMIC DNA]</scope>
    <source>
        <strain evidence="2 3">NBRC 106530</strain>
    </source>
</reference>
<sequence length="595" mass="65825">MPLDPRAALTAFLRSLNVPSQRIPVELAEQVALYRTVTANRSLLVLLDDALSAAQVRPLVPASASAVLVVTSRRRLTGLIPDGAQLIDVHPLPSTTAVELLEHTAGRERIAQESGPTEELVRICGGLPLALVIAGGRLAGRPRLTVRRVVSELADEAQRLTRLSAVEGLSIRAMIEVSYQALTPHAATLFRRLALHPGREFCAELIAATTAPADQNRVPSLVDELLEASLWEEIAEERFRYHDLLRLYAREVSEHHDPEMERRAVQLAMLEFYFAAAHQADIVVTPYRRRLPYVFQRPPALLPTLADRADALAWFQRERSNLLDAGRAAFQLGYHELAWHLSDVMWPLFLYAKDYMDRLEVDERGLHAARAWGNLRAEANMLKRLSRVHSKLGNQDAAEQHNLAAIDRYREAGDVLGTVDAEEGLATLYADTGREHQAARLFERVLLVRRTLPDPRSIGLTCLNVAMLLTRMGQPATALPLLAEAEEIFLRLTDIDPYNGARVLLGVAGAELGLGNLEAANRAADEAARRMAQLGSANERAEALDLLGLVAERRGDEEEARRRYREAVAVFDAIGSPRLAEVRGRLDMLGGTVTE</sequence>
<feature type="coiled-coil region" evidence="1">
    <location>
        <begin position="517"/>
        <end position="544"/>
    </location>
</feature>
<proteinExistence type="predicted"/>
<evidence type="ECO:0000256" key="1">
    <source>
        <dbReference type="SAM" id="Coils"/>
    </source>
</evidence>
<accession>A0ABQ4IYN6</accession>
<dbReference type="Proteomes" id="UP000643165">
    <property type="component" value="Unassembled WGS sequence"/>
</dbReference>
<organism evidence="2 3">
    <name type="scientific">Micromonospora lutea</name>
    <dbReference type="NCBI Taxonomy" id="419825"/>
    <lineage>
        <taxon>Bacteria</taxon>
        <taxon>Bacillati</taxon>
        <taxon>Actinomycetota</taxon>
        <taxon>Actinomycetes</taxon>
        <taxon>Micromonosporales</taxon>
        <taxon>Micromonosporaceae</taxon>
        <taxon>Micromonospora</taxon>
    </lineage>
</organism>
<dbReference type="PANTHER" id="PTHR47691">
    <property type="entry name" value="REGULATOR-RELATED"/>
    <property type="match status" value="1"/>
</dbReference>
<keyword evidence="3" id="KW-1185">Reference proteome</keyword>
<dbReference type="EMBL" id="BOPB01000020">
    <property type="protein sequence ID" value="GIJ23025.1"/>
    <property type="molecule type" value="Genomic_DNA"/>
</dbReference>
<evidence type="ECO:0008006" key="4">
    <source>
        <dbReference type="Google" id="ProtNLM"/>
    </source>
</evidence>
<evidence type="ECO:0000313" key="3">
    <source>
        <dbReference type="Proteomes" id="UP000643165"/>
    </source>
</evidence>
<dbReference type="SUPFAM" id="SSF48452">
    <property type="entry name" value="TPR-like"/>
    <property type="match status" value="2"/>
</dbReference>
<dbReference type="PANTHER" id="PTHR47691:SF3">
    <property type="entry name" value="HTH-TYPE TRANSCRIPTIONAL REGULATOR RV0890C-RELATED"/>
    <property type="match status" value="1"/>
</dbReference>
<dbReference type="Gene3D" id="1.25.40.10">
    <property type="entry name" value="Tetratricopeptide repeat domain"/>
    <property type="match status" value="1"/>
</dbReference>
<dbReference type="InterPro" id="IPR011990">
    <property type="entry name" value="TPR-like_helical_dom_sf"/>
</dbReference>
<name>A0ABQ4IYN6_9ACTN</name>
<evidence type="ECO:0000313" key="2">
    <source>
        <dbReference type="EMBL" id="GIJ23025.1"/>
    </source>
</evidence>
<dbReference type="InterPro" id="IPR027417">
    <property type="entry name" value="P-loop_NTPase"/>
</dbReference>
<protein>
    <recommendedName>
        <fullName evidence="4">Tetratricopeptide repeat protein</fullName>
    </recommendedName>
</protein>
<dbReference type="SUPFAM" id="SSF52540">
    <property type="entry name" value="P-loop containing nucleoside triphosphate hydrolases"/>
    <property type="match status" value="1"/>
</dbReference>
<gene>
    <name evidence="2" type="ORF">Vlu01_36490</name>
</gene>
<comment type="caution">
    <text evidence="2">The sequence shown here is derived from an EMBL/GenBank/DDBJ whole genome shotgun (WGS) entry which is preliminary data.</text>
</comment>
<keyword evidence="1" id="KW-0175">Coiled coil</keyword>